<dbReference type="Proteomes" id="UP000051326">
    <property type="component" value="Unassembled WGS sequence"/>
</dbReference>
<feature type="domain" description="Beta-Casp" evidence="4">
    <location>
        <begin position="253"/>
        <end position="372"/>
    </location>
</feature>
<name>A0A0P1H646_9RHOB</name>
<feature type="domain" description="Metallo-beta-lactamase" evidence="3">
    <location>
        <begin position="19"/>
        <end position="233"/>
    </location>
</feature>
<dbReference type="Gene3D" id="3.60.15.10">
    <property type="entry name" value="Ribonuclease Z/Hydroxyacylglutathione hydrolase-like"/>
    <property type="match status" value="1"/>
</dbReference>
<evidence type="ECO:0000259" key="3">
    <source>
        <dbReference type="SMART" id="SM00849"/>
    </source>
</evidence>
<dbReference type="InterPro" id="IPR050698">
    <property type="entry name" value="MBL"/>
</dbReference>
<feature type="region of interest" description="Disordered" evidence="2">
    <location>
        <begin position="109"/>
        <end position="128"/>
    </location>
</feature>
<dbReference type="InterPro" id="IPR001279">
    <property type="entry name" value="Metallo-B-lactamas"/>
</dbReference>
<evidence type="ECO:0000313" key="5">
    <source>
        <dbReference type="EMBL" id="CUH98303.1"/>
    </source>
</evidence>
<dbReference type="Pfam" id="PF07521">
    <property type="entry name" value="RMMBL"/>
    <property type="match status" value="1"/>
</dbReference>
<accession>A0A0P1H646</accession>
<gene>
    <name evidence="5" type="ORF">PHA8399_00417</name>
</gene>
<dbReference type="EMBL" id="CYSR01000004">
    <property type="protein sequence ID" value="CUH98303.1"/>
    <property type="molecule type" value="Genomic_DNA"/>
</dbReference>
<dbReference type="InterPro" id="IPR011108">
    <property type="entry name" value="RMMBL"/>
</dbReference>
<dbReference type="RefSeq" id="WP_058284552.1">
    <property type="nucleotide sequence ID" value="NZ_CYSR01000004.1"/>
</dbReference>
<evidence type="ECO:0000256" key="1">
    <source>
        <dbReference type="ARBA" id="ARBA00022801"/>
    </source>
</evidence>
<reference evidence="5 6" key="1">
    <citation type="submission" date="2015-09" db="EMBL/GenBank/DDBJ databases">
        <authorList>
            <consortium name="Swine Surveillance"/>
        </authorList>
    </citation>
    <scope>NUCLEOTIDE SEQUENCE [LARGE SCALE GENOMIC DNA]</scope>
    <source>
        <strain evidence="5 6">CECT 8399</strain>
    </source>
</reference>
<keyword evidence="1 5" id="KW-0378">Hydrolase</keyword>
<dbReference type="STRING" id="1396826.PHA8399_00417"/>
<dbReference type="EC" id="3.1.-.-" evidence="5"/>
<proteinExistence type="predicted"/>
<dbReference type="Pfam" id="PF10996">
    <property type="entry name" value="Beta-Casp"/>
    <property type="match status" value="1"/>
</dbReference>
<dbReference type="SMART" id="SM01027">
    <property type="entry name" value="Beta-Casp"/>
    <property type="match status" value="1"/>
</dbReference>
<dbReference type="AlphaFoldDB" id="A0A0P1H646"/>
<protein>
    <submittedName>
        <fullName evidence="5">Ribonuclease</fullName>
        <ecNumber evidence="5">3.1.-.-</ecNumber>
    </submittedName>
</protein>
<dbReference type="SMART" id="SM00849">
    <property type="entry name" value="Lactamase_B"/>
    <property type="match status" value="1"/>
</dbReference>
<dbReference type="Gene3D" id="3.40.50.10890">
    <property type="match status" value="1"/>
</dbReference>
<evidence type="ECO:0000259" key="4">
    <source>
        <dbReference type="SMART" id="SM01027"/>
    </source>
</evidence>
<evidence type="ECO:0000256" key="2">
    <source>
        <dbReference type="SAM" id="MobiDB-lite"/>
    </source>
</evidence>
<dbReference type="InterPro" id="IPR022712">
    <property type="entry name" value="Beta_Casp"/>
</dbReference>
<sequence>MPPPDSARLRFLGAAGTVTGSRYLIEAGQHRVLVDCGLYQGYKQLRRRNRKPFPVRPGSITAILLTHAHLDHSGYLPALIRSGCRAPVYCTPPTRDLCGLLLPDSGRLQEEEAQHARRKGYSRHKRPNPLYTEQDARAALRRFKTHPFGVPLDLGGGLSAEFIRAGHLLGAAQIRVSIGGRTVHFSGDLGQDRDPLMPPPEPFPGADVLVCESTYGDRLHPAIPPEDELAGILAPFLKQKGIVLIPAFAVGRAQGITYHLSRLMASGRIPRVPVFLDSPTASDATDIYLRHCAEHRIPRQDCAAVFQLPARTNSVAESRELNTLEGPMVILSASGMITGGRILHHVVNFGGSLRTMIVLSGYQAGGTRGASLAAGERRLRIFGQDHVIRARVAQLETFSGHADADELLRWMAAGPAPAMTYLTHGETEAADTLRRRISHELHRRVRVPEHLESIRIGNPA</sequence>
<dbReference type="Pfam" id="PF00753">
    <property type="entry name" value="Lactamase_B"/>
    <property type="match status" value="1"/>
</dbReference>
<dbReference type="InterPro" id="IPR036866">
    <property type="entry name" value="RibonucZ/Hydroxyglut_hydro"/>
</dbReference>
<evidence type="ECO:0000313" key="6">
    <source>
        <dbReference type="Proteomes" id="UP000051326"/>
    </source>
</evidence>
<feature type="compositionally biased region" description="Basic residues" evidence="2">
    <location>
        <begin position="116"/>
        <end position="127"/>
    </location>
</feature>
<organism evidence="5 6">
    <name type="scientific">Leisingera aquaemixtae</name>
    <dbReference type="NCBI Taxonomy" id="1396826"/>
    <lineage>
        <taxon>Bacteria</taxon>
        <taxon>Pseudomonadati</taxon>
        <taxon>Pseudomonadota</taxon>
        <taxon>Alphaproteobacteria</taxon>
        <taxon>Rhodobacterales</taxon>
        <taxon>Roseobacteraceae</taxon>
        <taxon>Leisingera</taxon>
    </lineage>
</organism>
<dbReference type="GO" id="GO:0004521">
    <property type="term" value="F:RNA endonuclease activity"/>
    <property type="evidence" value="ECO:0007669"/>
    <property type="project" value="TreeGrafter"/>
</dbReference>
<dbReference type="PANTHER" id="PTHR11203:SF37">
    <property type="entry name" value="INTEGRATOR COMPLEX SUBUNIT 11"/>
    <property type="match status" value="1"/>
</dbReference>
<dbReference type="CDD" id="cd16295">
    <property type="entry name" value="TTHA0252-CPSF-like_MBL-fold"/>
    <property type="match status" value="1"/>
</dbReference>
<dbReference type="GO" id="GO:0016787">
    <property type="term" value="F:hydrolase activity"/>
    <property type="evidence" value="ECO:0007669"/>
    <property type="project" value="UniProtKB-KW"/>
</dbReference>
<dbReference type="PANTHER" id="PTHR11203">
    <property type="entry name" value="CLEAVAGE AND POLYADENYLATION SPECIFICITY FACTOR FAMILY MEMBER"/>
    <property type="match status" value="1"/>
</dbReference>
<dbReference type="SUPFAM" id="SSF56281">
    <property type="entry name" value="Metallo-hydrolase/oxidoreductase"/>
    <property type="match status" value="1"/>
</dbReference>